<dbReference type="InterPro" id="IPR007016">
    <property type="entry name" value="O-antigen_ligase-rel_domated"/>
</dbReference>
<feature type="transmembrane region" description="Helical" evidence="5">
    <location>
        <begin position="290"/>
        <end position="306"/>
    </location>
</feature>
<feature type="transmembrane region" description="Helical" evidence="5">
    <location>
        <begin position="266"/>
        <end position="283"/>
    </location>
</feature>
<accession>A0A231UU14</accession>
<dbReference type="Pfam" id="PF04932">
    <property type="entry name" value="Wzy_C"/>
    <property type="match status" value="1"/>
</dbReference>
<dbReference type="Proteomes" id="UP000215405">
    <property type="component" value="Unassembled WGS sequence"/>
</dbReference>
<keyword evidence="2 5" id="KW-0812">Transmembrane</keyword>
<keyword evidence="8" id="KW-1185">Reference proteome</keyword>
<comment type="caution">
    <text evidence="7">The sequence shown here is derived from an EMBL/GenBank/DDBJ whole genome shotgun (WGS) entry which is preliminary data.</text>
</comment>
<keyword evidence="4 5" id="KW-0472">Membrane</keyword>
<feature type="transmembrane region" description="Helical" evidence="5">
    <location>
        <begin position="177"/>
        <end position="200"/>
    </location>
</feature>
<feature type="transmembrane region" description="Helical" evidence="5">
    <location>
        <begin position="97"/>
        <end position="116"/>
    </location>
</feature>
<evidence type="ECO:0000256" key="4">
    <source>
        <dbReference type="ARBA" id="ARBA00023136"/>
    </source>
</evidence>
<dbReference type="PANTHER" id="PTHR37422:SF13">
    <property type="entry name" value="LIPOPOLYSACCHARIDE BIOSYNTHESIS PROTEIN PA4999-RELATED"/>
    <property type="match status" value="1"/>
</dbReference>
<evidence type="ECO:0000313" key="8">
    <source>
        <dbReference type="Proteomes" id="UP000215405"/>
    </source>
</evidence>
<sequence>MSIWVYQFGWNWCERQLSRPLYWCRGVENGRTDTVAELTLPGKRKLLLGIAMLAALLLGGGTDSHLLIDSLLQAFIVAVSLAVLVKPSRDFTRSPALWLGVAATLLCLTQLIPLPAGLVEFGRADAIVEGAQFGLANRDWLPISLAPGRTFDSFLWVGTLTIFTAALASLDGDELRALVPFVLAGVFLNMTLALMTFAVVTNSSIDLFGYEAKAAGFSNRNHFGTLIFSTMVLAIFFLLRRGLLLFAIIYCFLALTALFATASQAAAFAGMAVAVLGAAMIFFRQRSLRLGLGITAALAGLAYFGITQRYRSESIGLDPIRDEAFQTTLAAALANLPFGTGFGSFLNVYKVYEPTIYPAQVNHAHNEYLELLLEGGLFTGLLIAVFLIYFVRLFMKSHRDNLPALIGFMMILLHSLVDYPLRTFAISVLATFLFTLAEQRHFAPAISATAKHRHKRRHTSTGEHKVYQREMGFSRRSNAN</sequence>
<evidence type="ECO:0000313" key="7">
    <source>
        <dbReference type="EMBL" id="OXS99386.1"/>
    </source>
</evidence>
<evidence type="ECO:0000256" key="5">
    <source>
        <dbReference type="SAM" id="Phobius"/>
    </source>
</evidence>
<feature type="transmembrane region" description="Helical" evidence="5">
    <location>
        <begin position="67"/>
        <end position="85"/>
    </location>
</feature>
<comment type="subcellular location">
    <subcellularLocation>
        <location evidence="1">Membrane</location>
        <topology evidence="1">Multi-pass membrane protein</topology>
    </subcellularLocation>
</comment>
<dbReference type="PANTHER" id="PTHR37422">
    <property type="entry name" value="TEICHURONIC ACID BIOSYNTHESIS PROTEIN TUAE"/>
    <property type="match status" value="1"/>
</dbReference>
<organism evidence="7 8">
    <name type="scientific">Notoacmeibacter marinus</name>
    <dbReference type="NCBI Taxonomy" id="1876515"/>
    <lineage>
        <taxon>Bacteria</taxon>
        <taxon>Pseudomonadati</taxon>
        <taxon>Pseudomonadota</taxon>
        <taxon>Alphaproteobacteria</taxon>
        <taxon>Hyphomicrobiales</taxon>
        <taxon>Notoacmeibacteraceae</taxon>
        <taxon>Notoacmeibacter</taxon>
    </lineage>
</organism>
<evidence type="ECO:0000256" key="2">
    <source>
        <dbReference type="ARBA" id="ARBA00022692"/>
    </source>
</evidence>
<evidence type="ECO:0000259" key="6">
    <source>
        <dbReference type="Pfam" id="PF04932"/>
    </source>
</evidence>
<feature type="transmembrane region" description="Helical" evidence="5">
    <location>
        <begin position="220"/>
        <end position="238"/>
    </location>
</feature>
<reference evidence="8" key="1">
    <citation type="journal article" date="2017" name="Int. J. Syst. Evol. Microbiol.">
        <title>Notoacmeibacter marinus gen. nov., sp. nov., isolated from the gut of a limpet and proposal of Notoacmeibacteraceae fam. nov. in the order Rhizobiales of the class Alphaproteobacteria.</title>
        <authorList>
            <person name="Huang Z."/>
            <person name="Guo F."/>
            <person name="Lai Q."/>
        </authorList>
    </citation>
    <scope>NUCLEOTIDE SEQUENCE [LARGE SCALE GENOMIC DNA]</scope>
    <source>
        <strain evidence="8">XMTR2A4</strain>
    </source>
</reference>
<evidence type="ECO:0000256" key="1">
    <source>
        <dbReference type="ARBA" id="ARBA00004141"/>
    </source>
</evidence>
<name>A0A231UU14_9HYPH</name>
<dbReference type="InterPro" id="IPR051533">
    <property type="entry name" value="WaaL-like"/>
</dbReference>
<dbReference type="AlphaFoldDB" id="A0A231UU14"/>
<feature type="transmembrane region" description="Helical" evidence="5">
    <location>
        <begin position="153"/>
        <end position="170"/>
    </location>
</feature>
<proteinExistence type="predicted"/>
<keyword evidence="3 5" id="KW-1133">Transmembrane helix</keyword>
<dbReference type="GO" id="GO:0016020">
    <property type="term" value="C:membrane"/>
    <property type="evidence" value="ECO:0007669"/>
    <property type="project" value="UniProtKB-SubCell"/>
</dbReference>
<feature type="domain" description="O-antigen ligase-related" evidence="6">
    <location>
        <begin position="250"/>
        <end position="383"/>
    </location>
</feature>
<dbReference type="EMBL" id="NBYO01000003">
    <property type="protein sequence ID" value="OXS99386.1"/>
    <property type="molecule type" value="Genomic_DNA"/>
</dbReference>
<evidence type="ECO:0000256" key="3">
    <source>
        <dbReference type="ARBA" id="ARBA00022989"/>
    </source>
</evidence>
<protein>
    <recommendedName>
        <fullName evidence="6">O-antigen ligase-related domain-containing protein</fullName>
    </recommendedName>
</protein>
<feature type="transmembrane region" description="Helical" evidence="5">
    <location>
        <begin position="375"/>
        <end position="394"/>
    </location>
</feature>
<gene>
    <name evidence="7" type="ORF">B7H23_14590</name>
</gene>
<feature type="transmembrane region" description="Helical" evidence="5">
    <location>
        <begin position="243"/>
        <end position="260"/>
    </location>
</feature>